<accession>A0A1I8BCP5</accession>
<reference evidence="3" key="1">
    <citation type="submission" date="2016-11" db="UniProtKB">
        <authorList>
            <consortium name="WormBaseParasite"/>
        </authorList>
    </citation>
    <scope>IDENTIFICATION</scope>
</reference>
<protein>
    <submittedName>
        <fullName evidence="3">Uncharacterized protein</fullName>
    </submittedName>
</protein>
<dbReference type="Proteomes" id="UP000095281">
    <property type="component" value="Unplaced"/>
</dbReference>
<evidence type="ECO:0000313" key="3">
    <source>
        <dbReference type="WBParaSite" id="MhA1_Contig185.frz3.gene17"/>
    </source>
</evidence>
<name>A0A1I8BCP5_MELHA</name>
<feature type="compositionally biased region" description="Polar residues" evidence="1">
    <location>
        <begin position="37"/>
        <end position="49"/>
    </location>
</feature>
<organism evidence="2 3">
    <name type="scientific">Meloidogyne hapla</name>
    <name type="common">Root-knot nematode worm</name>
    <dbReference type="NCBI Taxonomy" id="6305"/>
    <lineage>
        <taxon>Eukaryota</taxon>
        <taxon>Metazoa</taxon>
        <taxon>Ecdysozoa</taxon>
        <taxon>Nematoda</taxon>
        <taxon>Chromadorea</taxon>
        <taxon>Rhabditida</taxon>
        <taxon>Tylenchina</taxon>
        <taxon>Tylenchomorpha</taxon>
        <taxon>Tylenchoidea</taxon>
        <taxon>Meloidogynidae</taxon>
        <taxon>Meloidogyninae</taxon>
        <taxon>Meloidogyne</taxon>
    </lineage>
</organism>
<dbReference type="WBParaSite" id="MhA1_Contig185.frz3.gene17">
    <property type="protein sequence ID" value="MhA1_Contig185.frz3.gene17"/>
    <property type="gene ID" value="MhA1_Contig185.frz3.gene17"/>
</dbReference>
<proteinExistence type="predicted"/>
<keyword evidence="2" id="KW-1185">Reference proteome</keyword>
<sequence>MFEQPIIEETTDQNGETNNEIEIAQNENEIQLVQETSNEANVENSSQEEIQAIKDDESVNEDNVVTTKHETSKPWLKRMWSKITKRM</sequence>
<feature type="region of interest" description="Disordered" evidence="1">
    <location>
        <begin position="37"/>
        <end position="67"/>
    </location>
</feature>
<dbReference type="AlphaFoldDB" id="A0A1I8BCP5"/>
<evidence type="ECO:0000313" key="2">
    <source>
        <dbReference type="Proteomes" id="UP000095281"/>
    </source>
</evidence>
<evidence type="ECO:0000256" key="1">
    <source>
        <dbReference type="SAM" id="MobiDB-lite"/>
    </source>
</evidence>